<keyword evidence="2" id="KW-1185">Reference proteome</keyword>
<dbReference type="STRING" id="1173020.Cha6605_4804"/>
<sequence>MTSFSLNIEVTFIDDATDESIGVTQIPANNLPDSFERDTIINLSGADWNVLNARPKTRAQYTKSKTLILWIRRIEMVNPHDILYSLPSICDPIPEVNDRDISGDELTIAEDDWRQFELISNKLADKVDKEIAKIRLINENAAVGVGWREMHIRKKPEIPIASNIALPHLASLLKVPNKSTGITYHGSRSLITDGYSLTLNDDFSVYGIAPNGRVQVIAIGQDSNISASVESIELLLQIARKFNLDLVHWCRCIRVSPDDPAFRSLLAQSE</sequence>
<evidence type="ECO:0000313" key="1">
    <source>
        <dbReference type="EMBL" id="AFY95719.1"/>
    </source>
</evidence>
<evidence type="ECO:0000313" key="2">
    <source>
        <dbReference type="Proteomes" id="UP000010366"/>
    </source>
</evidence>
<dbReference type="HOGENOM" id="CLU_1010798_0_0_3"/>
<gene>
    <name evidence="1" type="ORF">Cha6605_4804</name>
</gene>
<proteinExistence type="predicted"/>
<reference evidence="1 2" key="1">
    <citation type="submission" date="2012-05" db="EMBL/GenBank/DDBJ databases">
        <title>Finished chromosome of genome of Chamaesiphon sp. PCC 6605.</title>
        <authorList>
            <consortium name="US DOE Joint Genome Institute"/>
            <person name="Gugger M."/>
            <person name="Coursin T."/>
            <person name="Rippka R."/>
            <person name="Tandeau De Marsac N."/>
            <person name="Huntemann M."/>
            <person name="Wei C.-L."/>
            <person name="Han J."/>
            <person name="Detter J.C."/>
            <person name="Han C."/>
            <person name="Tapia R."/>
            <person name="Chen A."/>
            <person name="Kyrpides N."/>
            <person name="Mavromatis K."/>
            <person name="Markowitz V."/>
            <person name="Szeto E."/>
            <person name="Ivanova N."/>
            <person name="Pagani I."/>
            <person name="Pati A."/>
            <person name="Goodwin L."/>
            <person name="Nordberg H.P."/>
            <person name="Cantor M.N."/>
            <person name="Hua S.X."/>
            <person name="Woyke T."/>
            <person name="Kerfeld C.A."/>
        </authorList>
    </citation>
    <scope>NUCLEOTIDE SEQUENCE [LARGE SCALE GENOMIC DNA]</scope>
    <source>
        <strain evidence="2">ATCC 27169 / PCC 6605</strain>
    </source>
</reference>
<name>K9UNE6_CHAP6</name>
<dbReference type="AlphaFoldDB" id="K9UNE6"/>
<protein>
    <submittedName>
        <fullName evidence="1">Uncharacterized protein</fullName>
    </submittedName>
</protein>
<dbReference type="KEGG" id="cmp:Cha6605_4804"/>
<dbReference type="EMBL" id="CP003600">
    <property type="protein sequence ID" value="AFY95719.1"/>
    <property type="molecule type" value="Genomic_DNA"/>
</dbReference>
<dbReference type="eggNOG" id="ENOG5032V1Q">
    <property type="taxonomic scope" value="Bacteria"/>
</dbReference>
<dbReference type="Proteomes" id="UP000010366">
    <property type="component" value="Chromosome"/>
</dbReference>
<dbReference type="OrthoDB" id="5498775at2"/>
<dbReference type="RefSeq" id="WP_015161809.1">
    <property type="nucleotide sequence ID" value="NC_019697.1"/>
</dbReference>
<organism evidence="1 2">
    <name type="scientific">Chamaesiphon minutus (strain ATCC 27169 / PCC 6605)</name>
    <dbReference type="NCBI Taxonomy" id="1173020"/>
    <lineage>
        <taxon>Bacteria</taxon>
        <taxon>Bacillati</taxon>
        <taxon>Cyanobacteriota</taxon>
        <taxon>Cyanophyceae</taxon>
        <taxon>Gomontiellales</taxon>
        <taxon>Chamaesiphonaceae</taxon>
        <taxon>Chamaesiphon</taxon>
    </lineage>
</organism>
<accession>K9UNE6</accession>